<keyword evidence="1" id="KW-0812">Transmembrane</keyword>
<protein>
    <submittedName>
        <fullName evidence="2">Uncharacterized protein</fullName>
    </submittedName>
</protein>
<dbReference type="Proteomes" id="UP001189624">
    <property type="component" value="Chromosome 3"/>
</dbReference>
<name>A0AA86S8C9_9FABA</name>
<dbReference type="AlphaFoldDB" id="A0AA86S8C9"/>
<dbReference type="EMBL" id="OY731400">
    <property type="protein sequence ID" value="CAJ1944966.1"/>
    <property type="molecule type" value="Genomic_DNA"/>
</dbReference>
<reference evidence="2" key="1">
    <citation type="submission" date="2023-10" db="EMBL/GenBank/DDBJ databases">
        <authorList>
            <person name="Domelevo Entfellner J.-B."/>
        </authorList>
    </citation>
    <scope>NUCLEOTIDE SEQUENCE</scope>
</reference>
<keyword evidence="1" id="KW-0472">Membrane</keyword>
<evidence type="ECO:0000256" key="1">
    <source>
        <dbReference type="SAM" id="Phobius"/>
    </source>
</evidence>
<organism evidence="2 3">
    <name type="scientific">Sphenostylis stenocarpa</name>
    <dbReference type="NCBI Taxonomy" id="92480"/>
    <lineage>
        <taxon>Eukaryota</taxon>
        <taxon>Viridiplantae</taxon>
        <taxon>Streptophyta</taxon>
        <taxon>Embryophyta</taxon>
        <taxon>Tracheophyta</taxon>
        <taxon>Spermatophyta</taxon>
        <taxon>Magnoliopsida</taxon>
        <taxon>eudicotyledons</taxon>
        <taxon>Gunneridae</taxon>
        <taxon>Pentapetalae</taxon>
        <taxon>rosids</taxon>
        <taxon>fabids</taxon>
        <taxon>Fabales</taxon>
        <taxon>Fabaceae</taxon>
        <taxon>Papilionoideae</taxon>
        <taxon>50 kb inversion clade</taxon>
        <taxon>NPAAA clade</taxon>
        <taxon>indigoferoid/millettioid clade</taxon>
        <taxon>Phaseoleae</taxon>
        <taxon>Sphenostylis</taxon>
    </lineage>
</organism>
<evidence type="ECO:0000313" key="2">
    <source>
        <dbReference type="EMBL" id="CAJ1944966.1"/>
    </source>
</evidence>
<keyword evidence="1" id="KW-1133">Transmembrane helix</keyword>
<dbReference type="Gramene" id="rna-AYBTSS11_LOCUS12208">
    <property type="protein sequence ID" value="CAJ1944966.1"/>
    <property type="gene ID" value="gene-AYBTSS11_LOCUS12208"/>
</dbReference>
<keyword evidence="3" id="KW-1185">Reference proteome</keyword>
<feature type="transmembrane region" description="Helical" evidence="1">
    <location>
        <begin position="27"/>
        <end position="55"/>
    </location>
</feature>
<gene>
    <name evidence="2" type="ORF">AYBTSS11_LOCUS12208</name>
</gene>
<sequence>MARVRRWVKNEKMRDGKMQWRVTKSRLFGFYALAWKGMIYVKIIIAICSIDYLIVINKALATRTSVMRFDAHPSQDQLAA</sequence>
<evidence type="ECO:0000313" key="3">
    <source>
        <dbReference type="Proteomes" id="UP001189624"/>
    </source>
</evidence>
<accession>A0AA86S8C9</accession>
<proteinExistence type="predicted"/>